<evidence type="ECO:0000313" key="2">
    <source>
        <dbReference type="Proteomes" id="UP001610104"/>
    </source>
</evidence>
<dbReference type="EMBL" id="JBAWKC010000002">
    <property type="protein sequence ID" value="MFH6768806.1"/>
    <property type="molecule type" value="Genomic_DNA"/>
</dbReference>
<accession>A0ABW7MPQ4</accession>
<proteinExistence type="predicted"/>
<dbReference type="Proteomes" id="UP001610104">
    <property type="component" value="Unassembled WGS sequence"/>
</dbReference>
<keyword evidence="1" id="KW-0378">Hydrolase</keyword>
<dbReference type="Gene3D" id="3.40.50.1820">
    <property type="entry name" value="alpha/beta hydrolase"/>
    <property type="match status" value="1"/>
</dbReference>
<organism evidence="1 2">
    <name type="scientific">Gaetbulibacter aquiaggeris</name>
    <dbReference type="NCBI Taxonomy" id="1735373"/>
    <lineage>
        <taxon>Bacteria</taxon>
        <taxon>Pseudomonadati</taxon>
        <taxon>Bacteroidota</taxon>
        <taxon>Flavobacteriia</taxon>
        <taxon>Flavobacteriales</taxon>
        <taxon>Flavobacteriaceae</taxon>
        <taxon>Gaetbulibacter</taxon>
    </lineage>
</organism>
<dbReference type="InterPro" id="IPR000801">
    <property type="entry name" value="Esterase-like"/>
</dbReference>
<dbReference type="SUPFAM" id="SSF53474">
    <property type="entry name" value="alpha/beta-Hydrolases"/>
    <property type="match status" value="1"/>
</dbReference>
<name>A0ABW7MPQ4_9FLAO</name>
<comment type="caution">
    <text evidence="1">The sequence shown here is derived from an EMBL/GenBank/DDBJ whole genome shotgun (WGS) entry which is preliminary data.</text>
</comment>
<evidence type="ECO:0000313" key="1">
    <source>
        <dbReference type="EMBL" id="MFH6768806.1"/>
    </source>
</evidence>
<dbReference type="Pfam" id="PF00756">
    <property type="entry name" value="Esterase"/>
    <property type="match status" value="1"/>
</dbReference>
<reference evidence="1 2" key="1">
    <citation type="submission" date="2024-02" db="EMBL/GenBank/DDBJ databases">
        <title>A Gaetbulibacter species isolated from tidal flats and genomic insights of their niches.</title>
        <authorList>
            <person name="Ye Y."/>
        </authorList>
    </citation>
    <scope>NUCLEOTIDE SEQUENCE [LARGE SCALE GENOMIC DNA]</scope>
    <source>
        <strain evidence="1 2">KEM-8</strain>
    </source>
</reference>
<sequence length="387" mass="44320">MKNILTTLIIAIITSLSTYAQYSKIENISIESKELNQTREIMVYTPIGYDNEYALYNVIYVFDAQNRELFDYVTSVANLSKEAGQGLIVVGIKATTIFEEVNGKKTWVYARNSDLLPEDTKRLGGRKGNLNNFLAYVKNEVIPYVEANYRLLPGKMAIGHSLSASFVVYALTQYPDMFDNYVAVSPNLEYDDEFLLNKLRTVDTQNLTTKKYLYMSHADEANWGWGPSNKAAYALLNDTLQCDTFQVKIEEYPNEGHMSSYIPAVRSAMKTYLKEIRPSWKDIRSEETYEVTFQVKVLKENDEVYIFGNQEILANWQKDKIKMQKTGPLEREITLEVQNHVEVQFSNDGESLAWISIGDMGRSTHPMMIKPEAGAVYSFEITENKPF</sequence>
<protein>
    <submittedName>
        <fullName evidence="1">Alpha/beta hydrolase-fold protein</fullName>
    </submittedName>
</protein>
<dbReference type="GO" id="GO:0016787">
    <property type="term" value="F:hydrolase activity"/>
    <property type="evidence" value="ECO:0007669"/>
    <property type="project" value="UniProtKB-KW"/>
</dbReference>
<dbReference type="RefSeq" id="WP_395438053.1">
    <property type="nucleotide sequence ID" value="NZ_JBAWKC010000002.1"/>
</dbReference>
<dbReference type="PANTHER" id="PTHR48098:SF6">
    <property type="entry name" value="FERRI-BACILLIBACTIN ESTERASE BESA"/>
    <property type="match status" value="1"/>
</dbReference>
<dbReference type="InterPro" id="IPR050583">
    <property type="entry name" value="Mycobacterial_A85_antigen"/>
</dbReference>
<keyword evidence="2" id="KW-1185">Reference proteome</keyword>
<dbReference type="InterPro" id="IPR029058">
    <property type="entry name" value="AB_hydrolase_fold"/>
</dbReference>
<dbReference type="PANTHER" id="PTHR48098">
    <property type="entry name" value="ENTEROCHELIN ESTERASE-RELATED"/>
    <property type="match status" value="1"/>
</dbReference>
<gene>
    <name evidence="1" type="ORF">V8G56_08670</name>
</gene>